<sequence length="118" mass="13452">MGSTFRRCIRAVPRVRAAGGVPDDYHRAVPRRRRRPSGSSRPAFAPGDEVERRRSGDWHVRRLTGASATKTYTCPGCHRPIPPATPHVLVWPVEKALLSADAIDERRHWHRDCWQRLA</sequence>
<keyword evidence="3" id="KW-1185">Reference proteome</keyword>
<evidence type="ECO:0000313" key="3">
    <source>
        <dbReference type="Proteomes" id="UP001501480"/>
    </source>
</evidence>
<reference evidence="2 3" key="1">
    <citation type="journal article" date="2019" name="Int. J. Syst. Evol. Microbiol.">
        <title>The Global Catalogue of Microorganisms (GCM) 10K type strain sequencing project: providing services to taxonomists for standard genome sequencing and annotation.</title>
        <authorList>
            <consortium name="The Broad Institute Genomics Platform"/>
            <consortium name="The Broad Institute Genome Sequencing Center for Infectious Disease"/>
            <person name="Wu L."/>
            <person name="Ma J."/>
        </authorList>
    </citation>
    <scope>NUCLEOTIDE SEQUENCE [LARGE SCALE GENOMIC DNA]</scope>
    <source>
        <strain evidence="2 3">JCM 15749</strain>
    </source>
</reference>
<protein>
    <recommendedName>
        <fullName evidence="4">ATP/GTP-binding protein</fullName>
    </recommendedName>
</protein>
<evidence type="ECO:0000256" key="1">
    <source>
        <dbReference type="SAM" id="MobiDB-lite"/>
    </source>
</evidence>
<dbReference type="Proteomes" id="UP001501480">
    <property type="component" value="Unassembled WGS sequence"/>
</dbReference>
<organism evidence="2 3">
    <name type="scientific">Aeromicrobium halocynthiae</name>
    <dbReference type="NCBI Taxonomy" id="560557"/>
    <lineage>
        <taxon>Bacteria</taxon>
        <taxon>Bacillati</taxon>
        <taxon>Actinomycetota</taxon>
        <taxon>Actinomycetes</taxon>
        <taxon>Propionibacteriales</taxon>
        <taxon>Nocardioidaceae</taxon>
        <taxon>Aeromicrobium</taxon>
    </lineage>
</organism>
<proteinExistence type="predicted"/>
<evidence type="ECO:0000313" key="2">
    <source>
        <dbReference type="EMBL" id="GAA2082305.1"/>
    </source>
</evidence>
<feature type="region of interest" description="Disordered" evidence="1">
    <location>
        <begin position="20"/>
        <end position="57"/>
    </location>
</feature>
<accession>A0ABN2W2S7</accession>
<gene>
    <name evidence="2" type="ORF">GCM10009821_23860</name>
</gene>
<dbReference type="EMBL" id="BAAAPY010000009">
    <property type="protein sequence ID" value="GAA2082305.1"/>
    <property type="molecule type" value="Genomic_DNA"/>
</dbReference>
<name>A0ABN2W2S7_9ACTN</name>
<comment type="caution">
    <text evidence="2">The sequence shown here is derived from an EMBL/GenBank/DDBJ whole genome shotgun (WGS) entry which is preliminary data.</text>
</comment>
<evidence type="ECO:0008006" key="4">
    <source>
        <dbReference type="Google" id="ProtNLM"/>
    </source>
</evidence>